<reference evidence="1 2" key="1">
    <citation type="journal article" date="2010" name="J. Bacteriol.">
        <title>Genome sequences of Pelagibaca bermudensis HTCC2601T and Maritimibacter alkaliphilus HTCC2654T, the type strains of two marine Roseobacter genera.</title>
        <authorList>
            <person name="Thrash J.C."/>
            <person name="Cho J.C."/>
            <person name="Ferriera S."/>
            <person name="Johnson J."/>
            <person name="Vergin K.L."/>
            <person name="Giovannoni S.J."/>
        </authorList>
    </citation>
    <scope>NUCLEOTIDE SEQUENCE [LARGE SCALE GENOMIC DNA]</scope>
    <source>
        <strain evidence="1 2">HTCC2654</strain>
    </source>
</reference>
<organism evidence="1 2">
    <name type="scientific">Maritimibacter alkaliphilus HTCC2654</name>
    <dbReference type="NCBI Taxonomy" id="314271"/>
    <lineage>
        <taxon>Bacteria</taxon>
        <taxon>Pseudomonadati</taxon>
        <taxon>Pseudomonadota</taxon>
        <taxon>Alphaproteobacteria</taxon>
        <taxon>Rhodobacterales</taxon>
        <taxon>Roseobacteraceae</taxon>
        <taxon>Maritimibacter</taxon>
    </lineage>
</organism>
<evidence type="ECO:0000313" key="1">
    <source>
        <dbReference type="EMBL" id="EAQ10594.1"/>
    </source>
</evidence>
<gene>
    <name evidence="1" type="ORF">RB2654_05937</name>
</gene>
<dbReference type="HOGENOM" id="CLU_2012500_0_0_5"/>
<dbReference type="Proteomes" id="UP000002931">
    <property type="component" value="Unassembled WGS sequence"/>
</dbReference>
<keyword evidence="2" id="KW-1185">Reference proteome</keyword>
<proteinExistence type="predicted"/>
<protein>
    <submittedName>
        <fullName evidence="1">Uncharacterized protein</fullName>
    </submittedName>
</protein>
<comment type="caution">
    <text evidence="1">The sequence shown here is derived from an EMBL/GenBank/DDBJ whole genome shotgun (WGS) entry which is preliminary data.</text>
</comment>
<dbReference type="EMBL" id="AAMT01000031">
    <property type="protein sequence ID" value="EAQ10594.1"/>
    <property type="molecule type" value="Genomic_DNA"/>
</dbReference>
<dbReference type="STRING" id="314271.RB2654_05937"/>
<dbReference type="AlphaFoldDB" id="A3VMD6"/>
<sequence>MAVVMSISIPHMASAKGSWTCGYEDIAGIEQAEAVREATLSQKFYVTDDGRVEVVEIVVEERNTPFWVAIVEGIRDKLGLGADERVAKALAARTDATRPKLNTELHNWSLSPLKRVRLDQPEC</sequence>
<evidence type="ECO:0000313" key="2">
    <source>
        <dbReference type="Proteomes" id="UP000002931"/>
    </source>
</evidence>
<name>A3VMD6_9RHOB</name>
<accession>A3VMD6</accession>